<keyword evidence="2" id="KW-0472">Membrane</keyword>
<evidence type="ECO:0000256" key="1">
    <source>
        <dbReference type="ARBA" id="ARBA00004370"/>
    </source>
</evidence>
<evidence type="ECO:0000256" key="3">
    <source>
        <dbReference type="SAM" id="SignalP"/>
    </source>
</evidence>
<dbReference type="Pfam" id="PF01433">
    <property type="entry name" value="Peptidase_M1"/>
    <property type="match status" value="1"/>
</dbReference>
<evidence type="ECO:0000256" key="2">
    <source>
        <dbReference type="ARBA" id="ARBA00023136"/>
    </source>
</evidence>
<evidence type="ECO:0000259" key="5">
    <source>
        <dbReference type="Pfam" id="PF01433"/>
    </source>
</evidence>
<proteinExistence type="predicted"/>
<dbReference type="Pfam" id="PF01103">
    <property type="entry name" value="Omp85"/>
    <property type="match status" value="1"/>
</dbReference>
<dbReference type="SUPFAM" id="SSF55486">
    <property type="entry name" value="Metalloproteases ('zincins'), catalytic domain"/>
    <property type="match status" value="1"/>
</dbReference>
<sequence length="1000" mass="112391" precursor="true">MLLCYAACLSMNACAADEWAGLQLNESVLPLQTQVSTAEPGMGVNVAAANVPTDSLHLPHYALNVDLNPQQRRVSVKQSVRWTNTGHAATGELVFQVVANNKLTKKQIATGERTVESLRLEPDTSIDYQGRRFHMNSVTCAGNDLPASFDAQHDTHLHVQLPMPVVPGESVEVDLDYWIDIPPIMGRLGQHKGITNLLNWYPVLAVYRSDAWQPVPYIPWHQPWYNEAGNYDVTLRLPADHLVVTGGHVADRSNTANGQQQLRIKGTGLRDFTIVASPRFRELTANANGVPIRIQYLPKHKAAAEVALKTARESILLYSEWFGEYPYEEFELTESYFGWNGNESSGVVMVDSRIFALPAYAARYIEHLVSHEICHQWWYSAVGTDGYHEPWMDEGLVTWFTRVKMEDKYGANANFLDVPGYGPFQFPNVDYRSLVHGGYATYRQRGGKGTSSGSLDDMGHLHNLFSLVYDRGSRITGMIQQRMGREQFFAFMKQLFAKYRFRILTVADYQRELEDFTGESWSPFFATWLRDDATADWRVDEVKVTQTENGYRTQARITQSGATSEPPQVGIELDGDPHPFRLATLSESRQLQQQGIDVQKTGPNDWLVSVVSEGKPAQVSVDPDGYVLDSDPHNNTWRPEVACRVTPFYTPMDEASMLQPWQQHSAVAGFGVDGDGRIGFRASVLSSNNYRISPFLAYTAATATRNDDHISAGVDAVFYNWPSSNWQLMARYEHALLSTLANDPGHQARIAIRRVLNYTTSLIYPNLSYIDIYTRFGDNFFPDEDNTISPDPRVEQYDNVRAFGVDFHADSQMPYWDPNRGVKFDANFEHGFQAFGGGATYDRVSGQVSGVQRLNELPGWLGDTKLAGRLAGGYGWSDNGEHFRFGGPGRFRGRDATSTEGNAFWLSSLEWRFPIAGDIDYEVLDNTAALRKVDGSIFYDVGRSYLLNEAQGKTDHAVGLGLYWQIPLLSFVENLTVRTEYGYSMTNSTGAFWFGLYRAF</sequence>
<evidence type="ECO:0000313" key="6">
    <source>
        <dbReference type="EMBL" id="APZ94001.1"/>
    </source>
</evidence>
<dbReference type="Gene3D" id="2.40.160.50">
    <property type="entry name" value="membrane protein fhac: a member of the omp85/tpsb transporter family"/>
    <property type="match status" value="1"/>
</dbReference>
<reference evidence="6 7" key="1">
    <citation type="journal article" date="2016" name="Front. Microbiol.">
        <title>Fuerstia marisgermanicae gen. nov., sp. nov., an Unusual Member of the Phylum Planctomycetes from the German Wadden Sea.</title>
        <authorList>
            <person name="Kohn T."/>
            <person name="Heuer A."/>
            <person name="Jogler M."/>
            <person name="Vollmers J."/>
            <person name="Boedeker C."/>
            <person name="Bunk B."/>
            <person name="Rast P."/>
            <person name="Borchert D."/>
            <person name="Glockner I."/>
            <person name="Freese H.M."/>
            <person name="Klenk H.P."/>
            <person name="Overmann J."/>
            <person name="Kaster A.K."/>
            <person name="Rohde M."/>
            <person name="Wiegand S."/>
            <person name="Jogler C."/>
        </authorList>
    </citation>
    <scope>NUCLEOTIDE SEQUENCE [LARGE SCALE GENOMIC DNA]</scope>
    <source>
        <strain evidence="6 7">NH11</strain>
    </source>
</reference>
<dbReference type="Gene3D" id="1.10.390.10">
    <property type="entry name" value="Neutral Protease Domain 2"/>
    <property type="match status" value="1"/>
</dbReference>
<dbReference type="InterPro" id="IPR027268">
    <property type="entry name" value="Peptidase_M4/M1_CTD_sf"/>
</dbReference>
<dbReference type="CDD" id="cd09604">
    <property type="entry name" value="M1_APN_like"/>
    <property type="match status" value="1"/>
</dbReference>
<dbReference type="EMBL" id="CP017641">
    <property type="protein sequence ID" value="APZ94001.1"/>
    <property type="molecule type" value="Genomic_DNA"/>
</dbReference>
<organism evidence="6 7">
    <name type="scientific">Fuerstiella marisgermanici</name>
    <dbReference type="NCBI Taxonomy" id="1891926"/>
    <lineage>
        <taxon>Bacteria</taxon>
        <taxon>Pseudomonadati</taxon>
        <taxon>Planctomycetota</taxon>
        <taxon>Planctomycetia</taxon>
        <taxon>Planctomycetales</taxon>
        <taxon>Planctomycetaceae</taxon>
        <taxon>Fuerstiella</taxon>
    </lineage>
</organism>
<evidence type="ECO:0000259" key="4">
    <source>
        <dbReference type="Pfam" id="PF01103"/>
    </source>
</evidence>
<keyword evidence="7" id="KW-1185">Reference proteome</keyword>
<dbReference type="GO" id="GO:0008270">
    <property type="term" value="F:zinc ion binding"/>
    <property type="evidence" value="ECO:0007669"/>
    <property type="project" value="InterPro"/>
</dbReference>
<comment type="subcellular location">
    <subcellularLocation>
        <location evidence="1">Membrane</location>
    </subcellularLocation>
</comment>
<dbReference type="GO" id="GO:0019867">
    <property type="term" value="C:outer membrane"/>
    <property type="evidence" value="ECO:0007669"/>
    <property type="project" value="InterPro"/>
</dbReference>
<name>A0A1P8WIX4_9PLAN</name>
<dbReference type="STRING" id="1891926.Fuma_03619"/>
<feature type="chain" id="PRO_5012727011" evidence="3">
    <location>
        <begin position="16"/>
        <end position="1000"/>
    </location>
</feature>
<gene>
    <name evidence="6" type="ORF">Fuma_03619</name>
</gene>
<dbReference type="InterPro" id="IPR014782">
    <property type="entry name" value="Peptidase_M1_dom"/>
</dbReference>
<accession>A0A1P8WIX4</accession>
<dbReference type="OrthoDB" id="9814383at2"/>
<feature type="domain" description="Peptidase M1 membrane alanine aminopeptidase" evidence="5">
    <location>
        <begin position="307"/>
        <end position="528"/>
    </location>
</feature>
<dbReference type="InterPro" id="IPR034015">
    <property type="entry name" value="M1_LTA4H"/>
</dbReference>
<dbReference type="AlphaFoldDB" id="A0A1P8WIX4"/>
<dbReference type="Proteomes" id="UP000187735">
    <property type="component" value="Chromosome"/>
</dbReference>
<dbReference type="PANTHER" id="PTHR45726">
    <property type="entry name" value="LEUKOTRIENE A-4 HYDROLASE"/>
    <property type="match status" value="1"/>
</dbReference>
<evidence type="ECO:0000313" key="7">
    <source>
        <dbReference type="Proteomes" id="UP000187735"/>
    </source>
</evidence>
<protein>
    <submittedName>
        <fullName evidence="6">Outer membrane protein/protective antigen OMA87</fullName>
    </submittedName>
</protein>
<keyword evidence="3" id="KW-0732">Signal</keyword>
<dbReference type="GO" id="GO:0008237">
    <property type="term" value="F:metallopeptidase activity"/>
    <property type="evidence" value="ECO:0007669"/>
    <property type="project" value="InterPro"/>
</dbReference>
<feature type="signal peptide" evidence="3">
    <location>
        <begin position="1"/>
        <end position="15"/>
    </location>
</feature>
<dbReference type="InterPro" id="IPR000184">
    <property type="entry name" value="Bac_surfAg_D15"/>
</dbReference>
<dbReference type="PANTHER" id="PTHR45726:SF3">
    <property type="entry name" value="LEUKOTRIENE A-4 HYDROLASE"/>
    <property type="match status" value="1"/>
</dbReference>
<feature type="domain" description="Bacterial surface antigen (D15)" evidence="4">
    <location>
        <begin position="815"/>
        <end position="977"/>
    </location>
</feature>
<dbReference type="KEGG" id="fmr:Fuma_03619"/>